<organism evidence="1 2">
    <name type="scientific">Desulfamplus magnetovallimortis</name>
    <dbReference type="NCBI Taxonomy" id="1246637"/>
    <lineage>
        <taxon>Bacteria</taxon>
        <taxon>Pseudomonadati</taxon>
        <taxon>Thermodesulfobacteriota</taxon>
        <taxon>Desulfobacteria</taxon>
        <taxon>Desulfobacterales</taxon>
        <taxon>Desulfobacteraceae</taxon>
        <taxon>Desulfamplus</taxon>
    </lineage>
</organism>
<dbReference type="EMBL" id="FWEV01000159">
    <property type="protein sequence ID" value="SLM30794.1"/>
    <property type="molecule type" value="Genomic_DNA"/>
</dbReference>
<keyword evidence="2" id="KW-1185">Reference proteome</keyword>
<sequence length="224" mass="26469">MKKELNEFTDEMINKIKSILTDTESLYQKKEHKIAKELVWRISFTAEKLETALNAHQFGFRQGPCIYNELSEEDDEAIKILSDKIYKIEKIILSEYKKIHRQIKHDAQDPNRRIDDTEIEIKIWCALSEKDPLYDEDDDNHIVKVDYPIIDDNDGIENTNWNDSRTRERVHHCWLFHDISAHLNPILSIKDLLRIGEVHVDIDVRYQQFFDLGSPNLGPPNWAL</sequence>
<dbReference type="Proteomes" id="UP000191931">
    <property type="component" value="Unassembled WGS sequence"/>
</dbReference>
<proteinExistence type="predicted"/>
<accession>A0A1W1HE68</accession>
<evidence type="ECO:0000313" key="1">
    <source>
        <dbReference type="EMBL" id="SLM30794.1"/>
    </source>
</evidence>
<name>A0A1W1HE68_9BACT</name>
<evidence type="ECO:0000313" key="2">
    <source>
        <dbReference type="Proteomes" id="UP000191931"/>
    </source>
</evidence>
<dbReference type="RefSeq" id="WP_080809328.1">
    <property type="nucleotide sequence ID" value="NZ_LT828565.1"/>
</dbReference>
<protein>
    <submittedName>
        <fullName evidence="1">Uncharacterized protein</fullName>
    </submittedName>
</protein>
<gene>
    <name evidence="1" type="ORF">MTBBW1_2410012</name>
</gene>
<reference evidence="1 2" key="1">
    <citation type="submission" date="2017-03" db="EMBL/GenBank/DDBJ databases">
        <authorList>
            <person name="Afonso C.L."/>
            <person name="Miller P.J."/>
            <person name="Scott M.A."/>
            <person name="Spackman E."/>
            <person name="Goraichik I."/>
            <person name="Dimitrov K.M."/>
            <person name="Suarez D.L."/>
            <person name="Swayne D.E."/>
        </authorList>
    </citation>
    <scope>NUCLEOTIDE SEQUENCE [LARGE SCALE GENOMIC DNA]</scope>
    <source>
        <strain evidence="1">PRJEB14757</strain>
    </source>
</reference>
<dbReference type="AlphaFoldDB" id="A0A1W1HE68"/>
<dbReference type="STRING" id="1246637.MTBBW1_2410012"/>